<dbReference type="EMBL" id="MCRJ01000034">
    <property type="protein sequence ID" value="ODN70938.1"/>
    <property type="molecule type" value="Genomic_DNA"/>
</dbReference>
<dbReference type="InterPro" id="IPR019286">
    <property type="entry name" value="DUF2339_TM"/>
</dbReference>
<feature type="compositionally biased region" description="Low complexity" evidence="1">
    <location>
        <begin position="80"/>
        <end position="89"/>
    </location>
</feature>
<dbReference type="AlphaFoldDB" id="A0A1E3H3P4"/>
<feature type="transmembrane region" description="Helical" evidence="2">
    <location>
        <begin position="131"/>
        <end position="152"/>
    </location>
</feature>
<name>A0A1E3H3P4_9HYPH</name>
<evidence type="ECO:0000313" key="4">
    <source>
        <dbReference type="Proteomes" id="UP000094622"/>
    </source>
</evidence>
<keyword evidence="2" id="KW-0812">Transmembrane</keyword>
<evidence type="ECO:0000256" key="1">
    <source>
        <dbReference type="SAM" id="MobiDB-lite"/>
    </source>
</evidence>
<keyword evidence="2" id="KW-0472">Membrane</keyword>
<keyword evidence="2" id="KW-1133">Transmembrane helix</keyword>
<dbReference type="Pfam" id="PF10101">
    <property type="entry name" value="DUF2339"/>
    <property type="match status" value="1"/>
</dbReference>
<dbReference type="Proteomes" id="UP000094622">
    <property type="component" value="Unassembled WGS sequence"/>
</dbReference>
<organism evidence="3 4">
    <name type="scientific">Methylobrevis pamukkalensis</name>
    <dbReference type="NCBI Taxonomy" id="1439726"/>
    <lineage>
        <taxon>Bacteria</taxon>
        <taxon>Pseudomonadati</taxon>
        <taxon>Pseudomonadota</taxon>
        <taxon>Alphaproteobacteria</taxon>
        <taxon>Hyphomicrobiales</taxon>
        <taxon>Pleomorphomonadaceae</taxon>
        <taxon>Methylobrevis</taxon>
    </lineage>
</organism>
<dbReference type="PATRIC" id="fig|1439726.3.peg.1806"/>
<sequence>MDSLAALLVLVMLAILGGSLLGIAAFVKSRGLAREVTALRDRIAVLEARASGLPRADTADDPVDEAARQADAAGFETAKGKAPTTAPPASGLPAPDASEPDAPTPDVPPQAALAERPRAPRDLEEAIGSRWAVWVGGIALALGGVFLVRYSIEAGLLGPRRGSPAACCWPQPCLAPASGCAAVRCRPRAAAPIFPAC</sequence>
<accession>A0A1E3H3P4</accession>
<evidence type="ECO:0000313" key="3">
    <source>
        <dbReference type="EMBL" id="ODN70938.1"/>
    </source>
</evidence>
<keyword evidence="4" id="KW-1185">Reference proteome</keyword>
<reference evidence="3 4" key="1">
    <citation type="submission" date="2016-07" db="EMBL/GenBank/DDBJ databases">
        <title>Draft Genome Sequence of Methylobrevis pamukkalensis PK2.</title>
        <authorList>
            <person name="Vasilenko O.V."/>
            <person name="Doronina N.V."/>
            <person name="Shmareva M.N."/>
            <person name="Tarlachkov S.V."/>
            <person name="Mustakhimov I."/>
            <person name="Trotsenko Y.A."/>
        </authorList>
    </citation>
    <scope>NUCLEOTIDE SEQUENCE [LARGE SCALE GENOMIC DNA]</scope>
    <source>
        <strain evidence="3 4">PK2</strain>
    </source>
</reference>
<evidence type="ECO:0000256" key="2">
    <source>
        <dbReference type="SAM" id="Phobius"/>
    </source>
</evidence>
<protein>
    <recommendedName>
        <fullName evidence="5">DUF2339 domain-containing protein</fullName>
    </recommendedName>
</protein>
<comment type="caution">
    <text evidence="3">The sequence shown here is derived from an EMBL/GenBank/DDBJ whole genome shotgun (WGS) entry which is preliminary data.</text>
</comment>
<proteinExistence type="predicted"/>
<gene>
    <name evidence="3" type="ORF">A6302_01710</name>
</gene>
<feature type="region of interest" description="Disordered" evidence="1">
    <location>
        <begin position="75"/>
        <end position="120"/>
    </location>
</feature>
<dbReference type="OrthoDB" id="5422830at2"/>
<evidence type="ECO:0008006" key="5">
    <source>
        <dbReference type="Google" id="ProtNLM"/>
    </source>
</evidence>